<accession>A0A382YF29</accession>
<gene>
    <name evidence="1" type="ORF">METZ01_LOCUS434564</name>
</gene>
<feature type="non-terminal residue" evidence="1">
    <location>
        <position position="200"/>
    </location>
</feature>
<evidence type="ECO:0008006" key="2">
    <source>
        <dbReference type="Google" id="ProtNLM"/>
    </source>
</evidence>
<evidence type="ECO:0000313" key="1">
    <source>
        <dbReference type="EMBL" id="SVD81710.1"/>
    </source>
</evidence>
<dbReference type="InterPro" id="IPR032466">
    <property type="entry name" value="Metal_Hydrolase"/>
</dbReference>
<dbReference type="SUPFAM" id="SSF51556">
    <property type="entry name" value="Metallo-dependent hydrolases"/>
    <property type="match status" value="1"/>
</dbReference>
<dbReference type="Gene3D" id="3.20.20.140">
    <property type="entry name" value="Metal-dependent hydrolases"/>
    <property type="match status" value="1"/>
</dbReference>
<feature type="non-terminal residue" evidence="1">
    <location>
        <position position="1"/>
    </location>
</feature>
<proteinExistence type="predicted"/>
<protein>
    <recommendedName>
        <fullName evidence="2">Amidohydrolase-related domain-containing protein</fullName>
    </recommendedName>
</protein>
<dbReference type="EMBL" id="UINC01175207">
    <property type="protein sequence ID" value="SVD81710.1"/>
    <property type="molecule type" value="Genomic_DNA"/>
</dbReference>
<organism evidence="1">
    <name type="scientific">marine metagenome</name>
    <dbReference type="NCBI Taxonomy" id="408172"/>
    <lineage>
        <taxon>unclassified sequences</taxon>
        <taxon>metagenomes</taxon>
        <taxon>ecological metagenomes</taxon>
    </lineage>
</organism>
<reference evidence="1" key="1">
    <citation type="submission" date="2018-05" db="EMBL/GenBank/DDBJ databases">
        <authorList>
            <person name="Lanie J.A."/>
            <person name="Ng W.-L."/>
            <person name="Kazmierczak K.M."/>
            <person name="Andrzejewski T.M."/>
            <person name="Davidsen T.M."/>
            <person name="Wayne K.J."/>
            <person name="Tettelin H."/>
            <person name="Glass J.I."/>
            <person name="Rusch D."/>
            <person name="Podicherti R."/>
            <person name="Tsui H.-C.T."/>
            <person name="Winkler M.E."/>
        </authorList>
    </citation>
    <scope>NUCLEOTIDE SEQUENCE</scope>
</reference>
<sequence>MIIDSHSYCFASANSGAGYDDTETHMRWVQASYAIHHQPAVRLSDRQIVPAAARALDPDARHDLDNLPDRQFRFDSDEGRVLWEFEGDTYTKYFYPPNLRNGEYTPESLISEMDNAGVDLTLLHTNPMLGRGGEYSAYLSACIARYPDRLRSMAPVEEYRIAGDPDAMIAEVDRAIREYRLHALKFNASLSYLGCPVPWD</sequence>
<dbReference type="AlphaFoldDB" id="A0A382YF29"/>
<name>A0A382YF29_9ZZZZ</name>